<dbReference type="PROSITE" id="PS51257">
    <property type="entry name" value="PROKAR_LIPOPROTEIN"/>
    <property type="match status" value="1"/>
</dbReference>
<sequence length="678" mass="77099">MNKNILTWLLASLMLVVTSCNDDFLEEKGDLTGINEDVFKDAVMAQAYVDYIYFLFQPDNNGQPFIHNQTGVRGQFTDDFTQTTEELGGESEWNKTWAVIGNNQNHALQYFGERVPVGGAQNNTWTRIRQMNVFLDQIDQHGLPEDVRTRLKGQVLFWRAFQYFELLRLYGGVPLVLSAQNPIVAEGDNVNALPRNKSSETLEQIVKDLDDAKSMLPGKWAASDWGRITSGAAAAFKGRVLLTWASPVFNRNDDRARWERAYTANKEAKALLEENGFGLYKAGNLANAQAWENMFFAQTNNPEAVIVYNYNNVTSDQTRRNSGHEQAARSRELLGGGSISPTKQMVDAFPMKDGKMKDDPTSAYAYDEKKFYKNRDPRFYKTFVYNGALWPYSGNPNFRQWTYSWFSNQNQATKVEPDRYTETNANSSGIYLRKATNPGANNSSGNFMISTTDYMEMRFAEVILNLAESAIGADKLAEGLEGIIAIRERAGIENLDGSYGLSGSLGDRDKMFAAVLNERKVELAYEGKRFWDLKRWMLFDRNPEVNTLDRLGMQPLNGTRRTGYWIYVKNTNGNPYVGSTNPLVRANNGTVPVIERQPVTYPDGITDYDAYLDYLYDNHFVVKERDNLDPTNNNWKFTWYNEYYFFGLHQNILSASPHIEQTQGWPGLTGQGTFDPLQ</sequence>
<dbReference type="InterPro" id="IPR033985">
    <property type="entry name" value="SusD-like_N"/>
</dbReference>
<protein>
    <submittedName>
        <fullName evidence="9">RagB/SusD family nutrient uptake outer membrane protein</fullName>
    </submittedName>
</protein>
<proteinExistence type="inferred from homology"/>
<dbReference type="InterPro" id="IPR012944">
    <property type="entry name" value="SusD_RagB_dom"/>
</dbReference>
<dbReference type="Pfam" id="PF14322">
    <property type="entry name" value="SusD-like_3"/>
    <property type="match status" value="1"/>
</dbReference>
<reference evidence="9 10" key="1">
    <citation type="submission" date="2019-09" db="EMBL/GenBank/DDBJ databases">
        <title>Genome sequence and assembly of Adhaeribacter sp.</title>
        <authorList>
            <person name="Chhetri G."/>
        </authorList>
    </citation>
    <scope>NUCLEOTIDE SEQUENCE [LARGE SCALE GENOMIC DNA]</scope>
    <source>
        <strain evidence="9 10">DK36</strain>
    </source>
</reference>
<feature type="region of interest" description="Disordered" evidence="6">
    <location>
        <begin position="317"/>
        <end position="341"/>
    </location>
</feature>
<evidence type="ECO:0000256" key="3">
    <source>
        <dbReference type="ARBA" id="ARBA00022729"/>
    </source>
</evidence>
<keyword evidence="3" id="KW-0732">Signal</keyword>
<keyword evidence="5" id="KW-0998">Cell outer membrane</keyword>
<accession>A0A5M6D510</accession>
<dbReference type="EMBL" id="VWSF01000024">
    <property type="protein sequence ID" value="KAA5540859.1"/>
    <property type="molecule type" value="Genomic_DNA"/>
</dbReference>
<dbReference type="InterPro" id="IPR011990">
    <property type="entry name" value="TPR-like_helical_dom_sf"/>
</dbReference>
<dbReference type="GO" id="GO:0009279">
    <property type="term" value="C:cell outer membrane"/>
    <property type="evidence" value="ECO:0007669"/>
    <property type="project" value="UniProtKB-SubCell"/>
</dbReference>
<dbReference type="Proteomes" id="UP000323426">
    <property type="component" value="Unassembled WGS sequence"/>
</dbReference>
<keyword evidence="4" id="KW-0472">Membrane</keyword>
<evidence type="ECO:0000313" key="10">
    <source>
        <dbReference type="Proteomes" id="UP000323426"/>
    </source>
</evidence>
<evidence type="ECO:0000256" key="1">
    <source>
        <dbReference type="ARBA" id="ARBA00004442"/>
    </source>
</evidence>
<evidence type="ECO:0000256" key="5">
    <source>
        <dbReference type="ARBA" id="ARBA00023237"/>
    </source>
</evidence>
<dbReference type="Gene3D" id="1.25.40.390">
    <property type="match status" value="1"/>
</dbReference>
<evidence type="ECO:0000259" key="8">
    <source>
        <dbReference type="Pfam" id="PF14322"/>
    </source>
</evidence>
<feature type="domain" description="RagB/SusD" evidence="7">
    <location>
        <begin position="303"/>
        <end position="665"/>
    </location>
</feature>
<dbReference type="SUPFAM" id="SSF48452">
    <property type="entry name" value="TPR-like"/>
    <property type="match status" value="1"/>
</dbReference>
<keyword evidence="10" id="KW-1185">Reference proteome</keyword>
<evidence type="ECO:0000256" key="2">
    <source>
        <dbReference type="ARBA" id="ARBA00006275"/>
    </source>
</evidence>
<evidence type="ECO:0000313" key="9">
    <source>
        <dbReference type="EMBL" id="KAA5540859.1"/>
    </source>
</evidence>
<evidence type="ECO:0000256" key="6">
    <source>
        <dbReference type="SAM" id="MobiDB-lite"/>
    </source>
</evidence>
<dbReference type="RefSeq" id="WP_150091924.1">
    <property type="nucleotide sequence ID" value="NZ_VWSF01000024.1"/>
</dbReference>
<organism evidence="9 10">
    <name type="scientific">Adhaeribacter rhizoryzae</name>
    <dbReference type="NCBI Taxonomy" id="2607907"/>
    <lineage>
        <taxon>Bacteria</taxon>
        <taxon>Pseudomonadati</taxon>
        <taxon>Bacteroidota</taxon>
        <taxon>Cytophagia</taxon>
        <taxon>Cytophagales</taxon>
        <taxon>Hymenobacteraceae</taxon>
        <taxon>Adhaeribacter</taxon>
    </lineage>
</organism>
<dbReference type="Pfam" id="PF07980">
    <property type="entry name" value="SusD_RagB"/>
    <property type="match status" value="1"/>
</dbReference>
<evidence type="ECO:0000259" key="7">
    <source>
        <dbReference type="Pfam" id="PF07980"/>
    </source>
</evidence>
<comment type="caution">
    <text evidence="9">The sequence shown here is derived from an EMBL/GenBank/DDBJ whole genome shotgun (WGS) entry which is preliminary data.</text>
</comment>
<dbReference type="AlphaFoldDB" id="A0A5M6D510"/>
<comment type="subcellular location">
    <subcellularLocation>
        <location evidence="1">Cell outer membrane</location>
    </subcellularLocation>
</comment>
<comment type="similarity">
    <text evidence="2">Belongs to the SusD family.</text>
</comment>
<name>A0A5M6D510_9BACT</name>
<evidence type="ECO:0000256" key="4">
    <source>
        <dbReference type="ARBA" id="ARBA00023136"/>
    </source>
</evidence>
<feature type="domain" description="SusD-like N-terminal" evidence="8">
    <location>
        <begin position="83"/>
        <end position="242"/>
    </location>
</feature>
<gene>
    <name evidence="9" type="ORF">F0145_21650</name>
</gene>
<feature type="compositionally biased region" description="Basic and acidic residues" evidence="6">
    <location>
        <begin position="317"/>
        <end position="332"/>
    </location>
</feature>